<evidence type="ECO:0000313" key="2">
    <source>
        <dbReference type="EMBL" id="QHA24576.1"/>
    </source>
</evidence>
<reference evidence="2" key="1">
    <citation type="submission" date="2019-05" db="EMBL/GenBank/DDBJ databases">
        <title>Expression and analysis of primary metabolism gene in Lenzites gibbosa treated with wood chip.</title>
        <authorList>
            <person name="Chi Y."/>
            <person name="Zhang J."/>
            <person name="Li S."/>
        </authorList>
    </citation>
    <scope>NUCLEOTIDE SEQUENCE</scope>
</reference>
<dbReference type="EMBL" id="MK994946">
    <property type="protein sequence ID" value="QHA24576.1"/>
    <property type="molecule type" value="mRNA"/>
</dbReference>
<sequence>MAPLDIPFSNSEHRLQSAQKRLGPLRGAPPGYGLADDFLAEPRRVARAAEVADFTFPISQARVENQNTVPQESTSRPLVLGRVPPALPSSHTSATPMLPPTGTTKGRGRVVKLAGVIPRPPTPEPRLTRDGTWVLECPVPKHLCGFVQYNKRVVDMERHLGAHFSAANKKYLCVGCPVRLLDQDFFRALPEGLAKIRVVGEETYVGGCGMAFDRKDSMMRHVRGSPCLTREPIESNGARG</sequence>
<organism evidence="2">
    <name type="scientific">Trametes gibbosa</name>
    <dbReference type="NCBI Taxonomy" id="160864"/>
    <lineage>
        <taxon>Eukaryota</taxon>
        <taxon>Fungi</taxon>
        <taxon>Dikarya</taxon>
        <taxon>Basidiomycota</taxon>
        <taxon>Agaricomycotina</taxon>
        <taxon>Agaricomycetes</taxon>
        <taxon>Polyporales</taxon>
        <taxon>Polyporaceae</taxon>
        <taxon>Trametes</taxon>
    </lineage>
</organism>
<name>A0A6B9KD40_9APHY</name>
<accession>A0A6B9KD40</accession>
<dbReference type="AlphaFoldDB" id="A0A6B9KD40"/>
<feature type="region of interest" description="Disordered" evidence="1">
    <location>
        <begin position="1"/>
        <end position="28"/>
    </location>
</feature>
<protein>
    <submittedName>
        <fullName evidence="2">Zinc finger protein 203</fullName>
    </submittedName>
</protein>
<gene>
    <name evidence="2" type="primary">ZnF203</name>
</gene>
<proteinExistence type="evidence at transcript level"/>
<dbReference type="OrthoDB" id="2758758at2759"/>
<evidence type="ECO:0000256" key="1">
    <source>
        <dbReference type="SAM" id="MobiDB-lite"/>
    </source>
</evidence>